<evidence type="ECO:0000259" key="6">
    <source>
        <dbReference type="Pfam" id="PF05699"/>
    </source>
</evidence>
<organism evidence="7 8">
    <name type="scientific">Brachionus calyciflorus</name>
    <dbReference type="NCBI Taxonomy" id="104777"/>
    <lineage>
        <taxon>Eukaryota</taxon>
        <taxon>Metazoa</taxon>
        <taxon>Spiralia</taxon>
        <taxon>Gnathifera</taxon>
        <taxon>Rotifera</taxon>
        <taxon>Eurotatoria</taxon>
        <taxon>Monogononta</taxon>
        <taxon>Pseudotrocha</taxon>
        <taxon>Ploima</taxon>
        <taxon>Brachionidae</taxon>
        <taxon>Brachionus</taxon>
    </lineage>
</organism>
<evidence type="ECO:0000313" key="8">
    <source>
        <dbReference type="Proteomes" id="UP000663879"/>
    </source>
</evidence>
<dbReference type="InterPro" id="IPR008906">
    <property type="entry name" value="HATC_C_dom"/>
</dbReference>
<keyword evidence="2" id="KW-0479">Metal-binding</keyword>
<dbReference type="InterPro" id="IPR012337">
    <property type="entry name" value="RNaseH-like_sf"/>
</dbReference>
<reference evidence="7" key="1">
    <citation type="submission" date="2021-02" db="EMBL/GenBank/DDBJ databases">
        <authorList>
            <person name="Nowell W R."/>
        </authorList>
    </citation>
    <scope>NUCLEOTIDE SEQUENCE</scope>
    <source>
        <strain evidence="7">Ploen Becks lab</strain>
    </source>
</reference>
<dbReference type="Pfam" id="PF05699">
    <property type="entry name" value="Dimer_Tnp_hAT"/>
    <property type="match status" value="1"/>
</dbReference>
<dbReference type="PANTHER" id="PTHR46481:SF10">
    <property type="entry name" value="ZINC FINGER BED DOMAIN-CONTAINING PROTEIN 39"/>
    <property type="match status" value="1"/>
</dbReference>
<comment type="subcellular location">
    <subcellularLocation>
        <location evidence="1">Nucleus</location>
    </subcellularLocation>
</comment>
<keyword evidence="3" id="KW-0863">Zinc-finger</keyword>
<proteinExistence type="predicted"/>
<dbReference type="AlphaFoldDB" id="A0A814NM89"/>
<dbReference type="SUPFAM" id="SSF53098">
    <property type="entry name" value="Ribonuclease H-like"/>
    <property type="match status" value="1"/>
</dbReference>
<gene>
    <name evidence="7" type="ORF">OXX778_LOCUS20806</name>
</gene>
<comment type="caution">
    <text evidence="7">The sequence shown here is derived from an EMBL/GenBank/DDBJ whole genome shotgun (WGS) entry which is preliminary data.</text>
</comment>
<dbReference type="EMBL" id="CAJNOC010007199">
    <property type="protein sequence ID" value="CAF1093855.1"/>
    <property type="molecule type" value="Genomic_DNA"/>
</dbReference>
<dbReference type="PANTHER" id="PTHR46481">
    <property type="entry name" value="ZINC FINGER BED DOMAIN-CONTAINING PROTEIN 4"/>
    <property type="match status" value="1"/>
</dbReference>
<keyword evidence="8" id="KW-1185">Reference proteome</keyword>
<evidence type="ECO:0000256" key="5">
    <source>
        <dbReference type="ARBA" id="ARBA00023242"/>
    </source>
</evidence>
<evidence type="ECO:0000313" key="7">
    <source>
        <dbReference type="EMBL" id="CAF1093855.1"/>
    </source>
</evidence>
<dbReference type="GO" id="GO:0008270">
    <property type="term" value="F:zinc ion binding"/>
    <property type="evidence" value="ECO:0007669"/>
    <property type="project" value="UniProtKB-KW"/>
</dbReference>
<dbReference type="GO" id="GO:0046983">
    <property type="term" value="F:protein dimerization activity"/>
    <property type="evidence" value="ECO:0007669"/>
    <property type="project" value="InterPro"/>
</dbReference>
<evidence type="ECO:0000256" key="3">
    <source>
        <dbReference type="ARBA" id="ARBA00022771"/>
    </source>
</evidence>
<feature type="domain" description="HAT C-terminal dimerisation" evidence="6">
    <location>
        <begin position="324"/>
        <end position="394"/>
    </location>
</feature>
<dbReference type="InterPro" id="IPR052035">
    <property type="entry name" value="ZnF_BED_domain_contain"/>
</dbReference>
<protein>
    <recommendedName>
        <fullName evidence="6">HAT C-terminal dimerisation domain-containing protein</fullName>
    </recommendedName>
</protein>
<dbReference type="Proteomes" id="UP000663879">
    <property type="component" value="Unassembled WGS sequence"/>
</dbReference>
<keyword evidence="5" id="KW-0539">Nucleus</keyword>
<sequence>MFDKIKNSLKGKKVAILCDESTDTNQRYFLQVLCKDLSFNKHSPVLLDTVYLEEVNFRTVSQAVIKTLNKYDINFDNVFSFVSDNASYMFKSYNNVLINLLPNSHHTTCVAHIIALIADTWRISLKKLDKLVGLIKFIFSKSPARRIRYKVFLQELNVEKANLPPEPVITRWNTWFTAIQYHVENWDHLCKFINSEISLYPETESLSEALEILKDLRVKNEYQGNNFLATELYNDLNKLHCWHLANFETFKNDSSRLTLFQKSHEKLKKYLFDGAMPSMKLFKEARFLDPEQFKNLDQNFDNYARSIPNLKNCRTEWLLYLDILKETSFENSFNIIEFWLTNRKKIPSLFGIAEWLLFYPTNSADCERSISIYNKILTDDRNRLTKESIVNLNFIVFNNQKIQNVSLEKEDVLIENEIIA</sequence>
<dbReference type="GO" id="GO:0005634">
    <property type="term" value="C:nucleus"/>
    <property type="evidence" value="ECO:0007669"/>
    <property type="project" value="UniProtKB-SubCell"/>
</dbReference>
<keyword evidence="4" id="KW-0862">Zinc</keyword>
<evidence type="ECO:0000256" key="1">
    <source>
        <dbReference type="ARBA" id="ARBA00004123"/>
    </source>
</evidence>
<evidence type="ECO:0000256" key="2">
    <source>
        <dbReference type="ARBA" id="ARBA00022723"/>
    </source>
</evidence>
<name>A0A814NM89_9BILA</name>
<accession>A0A814NM89</accession>
<evidence type="ECO:0000256" key="4">
    <source>
        <dbReference type="ARBA" id="ARBA00022833"/>
    </source>
</evidence>
<dbReference type="OrthoDB" id="5978586at2759"/>